<keyword evidence="3" id="KW-1185">Reference proteome</keyword>
<dbReference type="AlphaFoldDB" id="A0A4D6MED2"/>
<proteinExistence type="predicted"/>
<feature type="domain" description="Neprosin PEP catalytic" evidence="1">
    <location>
        <begin position="95"/>
        <end position="354"/>
    </location>
</feature>
<dbReference type="Pfam" id="PF03080">
    <property type="entry name" value="Neprosin"/>
    <property type="match status" value="1"/>
</dbReference>
<dbReference type="PROSITE" id="PS52045">
    <property type="entry name" value="NEPROSIN_PEP_CD"/>
    <property type="match status" value="1"/>
</dbReference>
<dbReference type="PANTHER" id="PTHR31589">
    <property type="entry name" value="PROTEIN, PUTATIVE (DUF239)-RELATED-RELATED"/>
    <property type="match status" value="1"/>
</dbReference>
<dbReference type="InterPro" id="IPR004314">
    <property type="entry name" value="Neprosin"/>
</dbReference>
<gene>
    <name evidence="2" type="ORF">DEO72_LG7g1000</name>
</gene>
<evidence type="ECO:0000313" key="2">
    <source>
        <dbReference type="EMBL" id="QCD99715.1"/>
    </source>
</evidence>
<dbReference type="PANTHER" id="PTHR31589:SF223">
    <property type="entry name" value="PROTEIN, PUTATIVE (DUF239)-RELATED"/>
    <property type="match status" value="1"/>
</dbReference>
<evidence type="ECO:0000259" key="1">
    <source>
        <dbReference type="PROSITE" id="PS52045"/>
    </source>
</evidence>
<sequence length="355" mass="40230">MVNDGYGMNLACKLNEMVGVKVAWYWHELKSQIYGLREMDGYRTTEKEMKTVNYQEMCVIPWKSLGGISGSCFSGRDVIPWPLGELWFSCPSEHVSPRRDQQRLAQVASRERSLRQPTSFLSERASRPMAWYWHELKSQIYGLREMDGYRTTEKEMKTVNYQEMVAPQFHNGNTGTYVFSAWTSDNFKQTGCYNLQCSGFVQISQDNFIGSQLHKISVYGGQMADITISITMDRYTKNWWLSVAGHDIGYYPAELFSNMASADRVGWGGRTVTPPGLPSPQMGSGIFPDGNFLHAAYFKFISFQNEDRKDVAPNKHMIDAFVDKFDCFNAEHYGEKGGDFGSILLFGGPGGMCGD</sequence>
<evidence type="ECO:0000313" key="3">
    <source>
        <dbReference type="Proteomes" id="UP000501690"/>
    </source>
</evidence>
<dbReference type="EMBL" id="CP039351">
    <property type="protein sequence ID" value="QCD99715.1"/>
    <property type="molecule type" value="Genomic_DNA"/>
</dbReference>
<protein>
    <recommendedName>
        <fullName evidence="1">Neprosin PEP catalytic domain-containing protein</fullName>
    </recommendedName>
</protein>
<accession>A0A4D6MED2</accession>
<dbReference type="InterPro" id="IPR053168">
    <property type="entry name" value="Glutamic_endopeptidase"/>
</dbReference>
<organism evidence="2 3">
    <name type="scientific">Vigna unguiculata</name>
    <name type="common">Cowpea</name>
    <dbReference type="NCBI Taxonomy" id="3917"/>
    <lineage>
        <taxon>Eukaryota</taxon>
        <taxon>Viridiplantae</taxon>
        <taxon>Streptophyta</taxon>
        <taxon>Embryophyta</taxon>
        <taxon>Tracheophyta</taxon>
        <taxon>Spermatophyta</taxon>
        <taxon>Magnoliopsida</taxon>
        <taxon>eudicotyledons</taxon>
        <taxon>Gunneridae</taxon>
        <taxon>Pentapetalae</taxon>
        <taxon>rosids</taxon>
        <taxon>fabids</taxon>
        <taxon>Fabales</taxon>
        <taxon>Fabaceae</taxon>
        <taxon>Papilionoideae</taxon>
        <taxon>50 kb inversion clade</taxon>
        <taxon>NPAAA clade</taxon>
        <taxon>indigoferoid/millettioid clade</taxon>
        <taxon>Phaseoleae</taxon>
        <taxon>Vigna</taxon>
    </lineage>
</organism>
<dbReference type="Proteomes" id="UP000501690">
    <property type="component" value="Linkage Group LG7"/>
</dbReference>
<name>A0A4D6MED2_VIGUN</name>
<reference evidence="2 3" key="1">
    <citation type="submission" date="2019-04" db="EMBL/GenBank/DDBJ databases">
        <title>An improved genome assembly and genetic linkage map for asparagus bean, Vigna unguiculata ssp. sesquipedialis.</title>
        <authorList>
            <person name="Xia Q."/>
            <person name="Zhang R."/>
            <person name="Dong Y."/>
        </authorList>
    </citation>
    <scope>NUCLEOTIDE SEQUENCE [LARGE SCALE GENOMIC DNA]</scope>
    <source>
        <tissue evidence="2">Leaf</tissue>
    </source>
</reference>